<proteinExistence type="predicted"/>
<dbReference type="EMBL" id="QUSF01001182">
    <property type="protein sequence ID" value="RLV64451.1"/>
    <property type="molecule type" value="Genomic_DNA"/>
</dbReference>
<dbReference type="EMBL" id="QUSF01001183">
    <property type="protein sequence ID" value="RLV64447.1"/>
    <property type="molecule type" value="Genomic_DNA"/>
</dbReference>
<comment type="caution">
    <text evidence="2">The sequence shown here is derived from an EMBL/GenBank/DDBJ whole genome shotgun (WGS) entry which is preliminary data.</text>
</comment>
<protein>
    <submittedName>
        <fullName evidence="2">Uncharacterized protein</fullName>
    </submittedName>
</protein>
<sequence length="289" mass="29972">MGMVDIGTGVLDTGTGVLDTEVLDRGTGVVDRGTGVVDRGTGVLDRGTGVVHTGTGVVAEPGGRGTEAVPKVPVAGGQGDTGALLALQFGAGRRWRRTQARARRRRDGAGRPAAAGRCPSGHVEDIELAGVLEGLAAVAEPHAHHLALVAQLLRDARDLGARGQRVALEVRVERLEGLRGEGRAPLALLARLASHELQQVLLPLALPLLRLPQPLLQHRLQLLRALGRDVQLLEPGDTGTLRGHLGGTQGTLGRDVLGLMSSLSNLRGCGGHGRPSGMGDKGTAGWDWG</sequence>
<feature type="region of interest" description="Disordered" evidence="1">
    <location>
        <begin position="270"/>
        <end position="289"/>
    </location>
</feature>
<feature type="region of interest" description="Disordered" evidence="1">
    <location>
        <begin position="97"/>
        <end position="119"/>
    </location>
</feature>
<evidence type="ECO:0000313" key="2">
    <source>
        <dbReference type="EMBL" id="RLV64447.1"/>
    </source>
</evidence>
<gene>
    <name evidence="2" type="ORF">DV515_00017479</name>
    <name evidence="3" type="ORF">DV515_00017481</name>
</gene>
<evidence type="ECO:0000313" key="3">
    <source>
        <dbReference type="EMBL" id="RLV64451.1"/>
    </source>
</evidence>
<reference evidence="2 4" key="1">
    <citation type="journal article" date="2018" name="Proc. R. Soc. B">
        <title>A non-coding region near Follistatin controls head colour polymorphism in the Gouldian finch.</title>
        <authorList>
            <person name="Toomey M.B."/>
            <person name="Marques C.I."/>
            <person name="Andrade P."/>
            <person name="Araujo P.M."/>
            <person name="Sabatino S."/>
            <person name="Gazda M.A."/>
            <person name="Afonso S."/>
            <person name="Lopes R.J."/>
            <person name="Corbo J.C."/>
            <person name="Carneiro M."/>
        </authorList>
    </citation>
    <scope>NUCLEOTIDE SEQUENCE [LARGE SCALE GENOMIC DNA]</scope>
    <source>
        <strain evidence="2">Red01</strain>
        <tissue evidence="2">Muscle</tissue>
    </source>
</reference>
<evidence type="ECO:0000313" key="4">
    <source>
        <dbReference type="Proteomes" id="UP000276834"/>
    </source>
</evidence>
<dbReference type="Proteomes" id="UP000276834">
    <property type="component" value="Unassembled WGS sequence"/>
</dbReference>
<reference evidence="2" key="2">
    <citation type="submission" date="2018-08" db="EMBL/GenBank/DDBJ databases">
        <authorList>
            <person name="Sabatino S.J."/>
        </authorList>
    </citation>
    <scope>NUCLEOTIDE SEQUENCE</scope>
    <source>
        <strain evidence="2">Red01</strain>
        <tissue evidence="2">Muscle</tissue>
    </source>
</reference>
<evidence type="ECO:0000256" key="1">
    <source>
        <dbReference type="SAM" id="MobiDB-lite"/>
    </source>
</evidence>
<name>A0A3L8QAP9_CHLGU</name>
<keyword evidence="4" id="KW-1185">Reference proteome</keyword>
<organism evidence="2 4">
    <name type="scientific">Chloebia gouldiae</name>
    <name type="common">Gouldian finch</name>
    <name type="synonym">Erythrura gouldiae</name>
    <dbReference type="NCBI Taxonomy" id="44316"/>
    <lineage>
        <taxon>Eukaryota</taxon>
        <taxon>Metazoa</taxon>
        <taxon>Chordata</taxon>
        <taxon>Craniata</taxon>
        <taxon>Vertebrata</taxon>
        <taxon>Euteleostomi</taxon>
        <taxon>Archelosauria</taxon>
        <taxon>Archosauria</taxon>
        <taxon>Dinosauria</taxon>
        <taxon>Saurischia</taxon>
        <taxon>Theropoda</taxon>
        <taxon>Coelurosauria</taxon>
        <taxon>Aves</taxon>
        <taxon>Neognathae</taxon>
        <taxon>Neoaves</taxon>
        <taxon>Telluraves</taxon>
        <taxon>Australaves</taxon>
        <taxon>Passeriformes</taxon>
        <taxon>Passeroidea</taxon>
        <taxon>Passeridae</taxon>
        <taxon>Chloebia</taxon>
    </lineage>
</organism>
<accession>A0A3L8QAP9</accession>
<dbReference type="AlphaFoldDB" id="A0A3L8QAP9"/>
<feature type="compositionally biased region" description="Basic residues" evidence="1">
    <location>
        <begin position="97"/>
        <end position="106"/>
    </location>
</feature>